<dbReference type="PROSITE" id="PS00742">
    <property type="entry name" value="PEP_ENZYMES_2"/>
    <property type="match status" value="1"/>
</dbReference>
<dbReference type="PANTHER" id="PTHR43030:SF1">
    <property type="entry name" value="PHOSPHOENOLPYRUVATE SYNTHASE"/>
    <property type="match status" value="1"/>
</dbReference>
<reference evidence="19 20" key="1">
    <citation type="journal article" date="2016" name="Nat. Commun.">
        <title>Thousands of microbial genomes shed light on interconnected biogeochemical processes in an aquifer system.</title>
        <authorList>
            <person name="Anantharaman K."/>
            <person name="Brown C.T."/>
            <person name="Hug L.A."/>
            <person name="Sharon I."/>
            <person name="Castelle C.J."/>
            <person name="Probst A.J."/>
            <person name="Thomas B.C."/>
            <person name="Singh A."/>
            <person name="Wilkins M.J."/>
            <person name="Karaoz U."/>
            <person name="Brodie E.L."/>
            <person name="Williams K.H."/>
            <person name="Hubbard S.S."/>
            <person name="Banfield J.F."/>
        </authorList>
    </citation>
    <scope>NUCLEOTIDE SEQUENCE [LARGE SCALE GENOMIC DNA]</scope>
</reference>
<evidence type="ECO:0000256" key="10">
    <source>
        <dbReference type="ARBA" id="ARBA00022777"/>
    </source>
</evidence>
<evidence type="ECO:0000256" key="8">
    <source>
        <dbReference type="ARBA" id="ARBA00022723"/>
    </source>
</evidence>
<dbReference type="InterPro" id="IPR006319">
    <property type="entry name" value="PEP_synth"/>
</dbReference>
<dbReference type="SUPFAM" id="SSF52009">
    <property type="entry name" value="Phosphohistidine domain"/>
    <property type="match status" value="1"/>
</dbReference>
<evidence type="ECO:0000256" key="13">
    <source>
        <dbReference type="ARBA" id="ARBA00033470"/>
    </source>
</evidence>
<feature type="domain" description="PEP-utilising enzyme C-terminal" evidence="18">
    <location>
        <begin position="483"/>
        <end position="805"/>
    </location>
</feature>
<name>A0A1F6BPW4_9BACT</name>
<evidence type="ECO:0000256" key="2">
    <source>
        <dbReference type="ARBA" id="ARBA00002988"/>
    </source>
</evidence>
<comment type="pathway">
    <text evidence="3 15">Carbohydrate biosynthesis; gluconeogenesis.</text>
</comment>
<dbReference type="GO" id="GO:0006094">
    <property type="term" value="P:gluconeogenesis"/>
    <property type="evidence" value="ECO:0007669"/>
    <property type="project" value="UniProtKB-UniPathway"/>
</dbReference>
<evidence type="ECO:0000256" key="4">
    <source>
        <dbReference type="ARBA" id="ARBA00007837"/>
    </source>
</evidence>
<comment type="similarity">
    <text evidence="4 15">Belongs to the PEP-utilizing enzyme family.</text>
</comment>
<dbReference type="EC" id="2.7.9.2" evidence="5 15"/>
<organism evidence="19 20">
    <name type="scientific">Candidatus Jorgensenbacteria bacterium RIFCSPHIGHO2_02_FULL_45_20</name>
    <dbReference type="NCBI Taxonomy" id="1798470"/>
    <lineage>
        <taxon>Bacteria</taxon>
        <taxon>Candidatus Joergenseniibacteriota</taxon>
    </lineage>
</organism>
<dbReference type="GO" id="GO:0005524">
    <property type="term" value="F:ATP binding"/>
    <property type="evidence" value="ECO:0007669"/>
    <property type="project" value="UniProtKB-KW"/>
</dbReference>
<dbReference type="STRING" id="1798470.A3D55_03060"/>
<dbReference type="InterPro" id="IPR040442">
    <property type="entry name" value="Pyrv_kinase-like_dom_sf"/>
</dbReference>
<dbReference type="AlphaFoldDB" id="A0A1F6BPW4"/>
<keyword evidence="9 15" id="KW-0547">Nucleotide-binding</keyword>
<dbReference type="InterPro" id="IPR008279">
    <property type="entry name" value="PEP-util_enz_mobile_dom"/>
</dbReference>
<comment type="function">
    <text evidence="2 15">Catalyzes the phosphorylation of pyruvate to phosphoenolpyruvate.</text>
</comment>
<comment type="caution">
    <text evidence="19">The sequence shown here is derived from an EMBL/GenBank/DDBJ whole genome shotgun (WGS) entry which is preliminary data.</text>
</comment>
<keyword evidence="11 15" id="KW-0067">ATP-binding</keyword>
<dbReference type="InterPro" id="IPR002192">
    <property type="entry name" value="PPDK_AMP/ATP-bd"/>
</dbReference>
<evidence type="ECO:0000256" key="1">
    <source>
        <dbReference type="ARBA" id="ARBA00001946"/>
    </source>
</evidence>
<accession>A0A1F6BPW4</accession>
<dbReference type="Proteomes" id="UP000178825">
    <property type="component" value="Unassembled WGS sequence"/>
</dbReference>
<evidence type="ECO:0000256" key="14">
    <source>
        <dbReference type="ARBA" id="ARBA00047700"/>
    </source>
</evidence>
<evidence type="ECO:0000256" key="5">
    <source>
        <dbReference type="ARBA" id="ARBA00011996"/>
    </source>
</evidence>
<dbReference type="Gene3D" id="3.50.30.10">
    <property type="entry name" value="Phosphohistidine domain"/>
    <property type="match status" value="1"/>
</dbReference>
<evidence type="ECO:0000313" key="20">
    <source>
        <dbReference type="Proteomes" id="UP000178825"/>
    </source>
</evidence>
<dbReference type="EMBL" id="MFKJ01000010">
    <property type="protein sequence ID" value="OGG38965.1"/>
    <property type="molecule type" value="Genomic_DNA"/>
</dbReference>
<dbReference type="InterPro" id="IPR036637">
    <property type="entry name" value="Phosphohistidine_dom_sf"/>
</dbReference>
<dbReference type="SUPFAM" id="SSF51621">
    <property type="entry name" value="Phosphoenolpyruvate/pyruvate domain"/>
    <property type="match status" value="1"/>
</dbReference>
<dbReference type="Gene3D" id="3.30.470.20">
    <property type="entry name" value="ATP-grasp fold, B domain"/>
    <property type="match status" value="1"/>
</dbReference>
<dbReference type="Pfam" id="PF02896">
    <property type="entry name" value="PEP-utilizers_C"/>
    <property type="match status" value="1"/>
</dbReference>
<evidence type="ECO:0000256" key="12">
    <source>
        <dbReference type="ARBA" id="ARBA00022842"/>
    </source>
</evidence>
<keyword evidence="12 15" id="KW-0460">Magnesium</keyword>
<dbReference type="Pfam" id="PF00391">
    <property type="entry name" value="PEP-utilizers"/>
    <property type="match status" value="1"/>
</dbReference>
<dbReference type="Gene3D" id="3.20.20.60">
    <property type="entry name" value="Phosphoenolpyruvate-binding domains"/>
    <property type="match status" value="1"/>
</dbReference>
<evidence type="ECO:0000256" key="3">
    <source>
        <dbReference type="ARBA" id="ARBA00004742"/>
    </source>
</evidence>
<dbReference type="NCBIfam" id="TIGR01418">
    <property type="entry name" value="PEP_synth"/>
    <property type="match status" value="1"/>
</dbReference>
<evidence type="ECO:0000313" key="19">
    <source>
        <dbReference type="EMBL" id="OGG38965.1"/>
    </source>
</evidence>
<evidence type="ECO:0000256" key="7">
    <source>
        <dbReference type="ARBA" id="ARBA00022679"/>
    </source>
</evidence>
<dbReference type="PANTHER" id="PTHR43030">
    <property type="entry name" value="PHOSPHOENOLPYRUVATE SYNTHASE"/>
    <property type="match status" value="1"/>
</dbReference>
<feature type="domain" description="Pyruvate phosphate dikinase AMP/ATP-binding" evidence="17">
    <location>
        <begin position="20"/>
        <end position="352"/>
    </location>
</feature>
<dbReference type="InterPro" id="IPR000121">
    <property type="entry name" value="PEP_util_C"/>
</dbReference>
<dbReference type="FunFam" id="3.30.470.20:FF:000017">
    <property type="entry name" value="Phosphoenolpyruvate synthase"/>
    <property type="match status" value="1"/>
</dbReference>
<protein>
    <recommendedName>
        <fullName evidence="6 15">Phosphoenolpyruvate synthase</fullName>
        <shortName evidence="15">PEP synthase</shortName>
        <ecNumber evidence="5 15">2.7.9.2</ecNumber>
    </recommendedName>
    <alternativeName>
        <fullName evidence="13 15">Pyruvate, water dikinase</fullName>
    </alternativeName>
</protein>
<dbReference type="InterPro" id="IPR023151">
    <property type="entry name" value="PEP_util_CS"/>
</dbReference>
<evidence type="ECO:0000256" key="11">
    <source>
        <dbReference type="ARBA" id="ARBA00022840"/>
    </source>
</evidence>
<evidence type="ECO:0000256" key="9">
    <source>
        <dbReference type="ARBA" id="ARBA00022741"/>
    </source>
</evidence>
<keyword evidence="19" id="KW-0670">Pyruvate</keyword>
<dbReference type="SUPFAM" id="SSF56059">
    <property type="entry name" value="Glutathione synthetase ATP-binding domain-like"/>
    <property type="match status" value="1"/>
</dbReference>
<dbReference type="InterPro" id="IPR015813">
    <property type="entry name" value="Pyrv/PenolPyrv_kinase-like_dom"/>
</dbReference>
<evidence type="ECO:0000256" key="6">
    <source>
        <dbReference type="ARBA" id="ARBA00021623"/>
    </source>
</evidence>
<dbReference type="Gene3D" id="3.30.1490.20">
    <property type="entry name" value="ATP-grasp fold, A domain"/>
    <property type="match status" value="1"/>
</dbReference>
<dbReference type="PROSITE" id="PS00370">
    <property type="entry name" value="PEP_ENZYMES_PHOS_SITE"/>
    <property type="match status" value="1"/>
</dbReference>
<dbReference type="InterPro" id="IPR018274">
    <property type="entry name" value="PEP_util_AS"/>
</dbReference>
<dbReference type="InterPro" id="IPR013815">
    <property type="entry name" value="ATP_grasp_subdomain_1"/>
</dbReference>
<evidence type="ECO:0000256" key="15">
    <source>
        <dbReference type="PIRNR" id="PIRNR000854"/>
    </source>
</evidence>
<comment type="catalytic activity">
    <reaction evidence="14 15">
        <text>pyruvate + ATP + H2O = phosphoenolpyruvate + AMP + phosphate + 2 H(+)</text>
        <dbReference type="Rhea" id="RHEA:11364"/>
        <dbReference type="ChEBI" id="CHEBI:15361"/>
        <dbReference type="ChEBI" id="CHEBI:15377"/>
        <dbReference type="ChEBI" id="CHEBI:15378"/>
        <dbReference type="ChEBI" id="CHEBI:30616"/>
        <dbReference type="ChEBI" id="CHEBI:43474"/>
        <dbReference type="ChEBI" id="CHEBI:58702"/>
        <dbReference type="ChEBI" id="CHEBI:456215"/>
        <dbReference type="EC" id="2.7.9.2"/>
    </reaction>
</comment>
<dbReference type="NCBIfam" id="NF005057">
    <property type="entry name" value="PRK06464.1"/>
    <property type="match status" value="1"/>
</dbReference>
<dbReference type="FunFam" id="3.30.1490.20:FF:000010">
    <property type="entry name" value="Phosphoenolpyruvate synthase"/>
    <property type="match status" value="1"/>
</dbReference>
<dbReference type="Pfam" id="PF01326">
    <property type="entry name" value="PPDK_N"/>
    <property type="match status" value="1"/>
</dbReference>
<keyword evidence="7 15" id="KW-0808">Transferase</keyword>
<dbReference type="GO" id="GO:0046872">
    <property type="term" value="F:metal ion binding"/>
    <property type="evidence" value="ECO:0007669"/>
    <property type="project" value="UniProtKB-KW"/>
</dbReference>
<feature type="domain" description="PEP-utilising enzyme mobile" evidence="16">
    <location>
        <begin position="389"/>
        <end position="460"/>
    </location>
</feature>
<evidence type="ECO:0000259" key="16">
    <source>
        <dbReference type="Pfam" id="PF00391"/>
    </source>
</evidence>
<evidence type="ECO:0000259" key="17">
    <source>
        <dbReference type="Pfam" id="PF01326"/>
    </source>
</evidence>
<dbReference type="PIRSF" id="PIRSF000854">
    <property type="entry name" value="PEP_synthase"/>
    <property type="match status" value="1"/>
</dbReference>
<evidence type="ECO:0000259" key="18">
    <source>
        <dbReference type="Pfam" id="PF02896"/>
    </source>
</evidence>
<keyword evidence="8 15" id="KW-0479">Metal-binding</keyword>
<proteinExistence type="inferred from homology"/>
<sequence length="812" mass="89726">MKNEKPFVLDFNEIGIKDVPVVGGKNAALGEMYSRLVPEGINVPGGFAVTAEAYRHILKTTGLDKNIKGILKGLDTRKIGELKKRGKEIRRLIMRAKMPREIREEIKSSYKNLSEKYGKNISVAVRSSATAEDLPGASFAGQQETYLNVSGASYVVEAVRRCMASLFTDRAISYRVHKGFSNSDVAISVGVQKMVRSDIASSGVAFTIDTESGFEKVIVINSIYGLGEMIVQGEVIPDEFVLFKPSLEGGFNPVISKKLGRKDIKLVYSTFGGTKRIKVGESARDKFSITDEEAVKLGEWCMKIERHFSKERGCFQPMDIEWAKDGTTGELFIVQARPETVAAARDKNTYTEYEIKEKGKMILAGISVGSKIGVGKVRIVKNARGVAEFKKGEVLVAPITDPDLEPIMKIASAIITDNGGRTSHAAIVSRELGTPCIVGTKNATRELKNGMFVTVSCAEGDVGRVYEGEMDFSVKEHKLDKIPETKTKIMANIGSPDEAFGYHNLPVSGVGLGRLEFIIASHIKIHPNALIKYKELKHGAAHLKDKREKNRILKIIGAIDAETRGYEDKKKFYSDKLAEGIAKIAAAFSPNDAIIRLSDFKTNEYRQLIGGELYEPEEENPMLGWRGASRYYDPKFKEAFSLECEAFRKVRSEIGMKNVIPMVPFCRTPEEGRKVLEVMEEYGLSRKSDKTLKVYVMCEIPSNVLLADEFLKIFDGMSIGSNDLAQLTLGIDRDSALVAGIADERNDAVKKLIAEAVKKCKRKKKYIGICGQAPSDYFEFAEFLVQEGIMSISLSPDSVIKTILRLAGKENG</sequence>
<dbReference type="UniPathway" id="UPA00138"/>
<gene>
    <name evidence="19" type="ORF">A3D55_03060</name>
</gene>
<dbReference type="GO" id="GO:0008986">
    <property type="term" value="F:pyruvate, water dikinase activity"/>
    <property type="evidence" value="ECO:0007669"/>
    <property type="project" value="UniProtKB-EC"/>
</dbReference>
<keyword evidence="10 15" id="KW-0418">Kinase</keyword>
<comment type="cofactor">
    <cofactor evidence="1 15">
        <name>Mg(2+)</name>
        <dbReference type="ChEBI" id="CHEBI:18420"/>
    </cofactor>
</comment>